<dbReference type="Gene3D" id="3.30.70.1350">
    <property type="entry name" value="Cation efflux protein, cytoplasmic domain"/>
    <property type="match status" value="1"/>
</dbReference>
<dbReference type="Proteomes" id="UP000565468">
    <property type="component" value="Unassembled WGS sequence"/>
</dbReference>
<feature type="transmembrane region" description="Helical" evidence="8">
    <location>
        <begin position="76"/>
        <end position="94"/>
    </location>
</feature>
<evidence type="ECO:0000256" key="3">
    <source>
        <dbReference type="ARBA" id="ARBA00022448"/>
    </source>
</evidence>
<comment type="caution">
    <text evidence="11">The sequence shown here is derived from an EMBL/GenBank/DDBJ whole genome shotgun (WGS) entry which is preliminary data.</text>
</comment>
<keyword evidence="4" id="KW-1003">Cell membrane</keyword>
<feature type="domain" description="Cation efflux protein transmembrane" evidence="9">
    <location>
        <begin position="9"/>
        <end position="202"/>
    </location>
</feature>
<dbReference type="NCBIfam" id="TIGR01297">
    <property type="entry name" value="CDF"/>
    <property type="match status" value="1"/>
</dbReference>
<evidence type="ECO:0000256" key="1">
    <source>
        <dbReference type="ARBA" id="ARBA00004651"/>
    </source>
</evidence>
<dbReference type="Gene3D" id="1.20.1510.10">
    <property type="entry name" value="Cation efflux protein transmembrane domain"/>
    <property type="match status" value="1"/>
</dbReference>
<sequence length="291" mass="32299">MTNTPKIAFLSVLSNTFVVLMKLAVGILTGSVAVLSEAIHSSLDLLASLIAFISVRISGRPADSGHPYGHGKIENISGTIETLLIFVAGIWIIYECVHKLIYPEPVKLPILGVLVMIVGATINFIVSRVVGREAVRVNSVAMKSNALHLLTDVYTSLGVAASLLLVTLTGWTFLDPIIGIVLAVYIMVEAVKLMKEAFPPLLDARLSYEEEEEILKMIEGFRAEYIEIHDFRTRRSGPHAYIDFHMVVRSKDSFEQIHALCDRIEQMVTNRFKDAQVLIHPEPEHERVVAK</sequence>
<evidence type="ECO:0000256" key="6">
    <source>
        <dbReference type="ARBA" id="ARBA00022989"/>
    </source>
</evidence>
<dbReference type="GO" id="GO:0015093">
    <property type="term" value="F:ferrous iron transmembrane transporter activity"/>
    <property type="evidence" value="ECO:0007669"/>
    <property type="project" value="TreeGrafter"/>
</dbReference>
<feature type="transmembrane region" description="Helical" evidence="8">
    <location>
        <begin position="146"/>
        <end position="165"/>
    </location>
</feature>
<dbReference type="FunFam" id="3.30.70.1350:FF:000002">
    <property type="entry name" value="Ferrous-iron efflux pump FieF"/>
    <property type="match status" value="1"/>
</dbReference>
<dbReference type="FunFam" id="1.20.1510.10:FF:000006">
    <property type="entry name" value="Divalent cation efflux transporter"/>
    <property type="match status" value="1"/>
</dbReference>
<evidence type="ECO:0000256" key="2">
    <source>
        <dbReference type="ARBA" id="ARBA00008114"/>
    </source>
</evidence>
<dbReference type="Pfam" id="PF01545">
    <property type="entry name" value="Cation_efflux"/>
    <property type="match status" value="1"/>
</dbReference>
<evidence type="ECO:0000259" key="9">
    <source>
        <dbReference type="Pfam" id="PF01545"/>
    </source>
</evidence>
<gene>
    <name evidence="11" type="ORF">HII30_07145</name>
</gene>
<feature type="domain" description="Cation efflux protein cytoplasmic" evidence="10">
    <location>
        <begin position="207"/>
        <end position="284"/>
    </location>
</feature>
<dbReference type="InterPro" id="IPR002524">
    <property type="entry name" value="Cation_efflux"/>
</dbReference>
<dbReference type="InterPro" id="IPR050291">
    <property type="entry name" value="CDF_Transporter"/>
</dbReference>
<organism evidence="11 12">
    <name type="scientific">Paenibacillus lemnae</name>
    <dbReference type="NCBI Taxonomy" id="1330551"/>
    <lineage>
        <taxon>Bacteria</taxon>
        <taxon>Bacillati</taxon>
        <taxon>Bacillota</taxon>
        <taxon>Bacilli</taxon>
        <taxon>Bacillales</taxon>
        <taxon>Paenibacillaceae</taxon>
        <taxon>Paenibacillus</taxon>
    </lineage>
</organism>
<dbReference type="GO" id="GO:0005886">
    <property type="term" value="C:plasma membrane"/>
    <property type="evidence" value="ECO:0007669"/>
    <property type="project" value="UniProtKB-SubCell"/>
</dbReference>
<keyword evidence="7 8" id="KW-0472">Membrane</keyword>
<keyword evidence="6 8" id="KW-1133">Transmembrane helix</keyword>
<feature type="transmembrane region" description="Helical" evidence="8">
    <location>
        <begin position="7"/>
        <end position="32"/>
    </location>
</feature>
<dbReference type="SUPFAM" id="SSF160240">
    <property type="entry name" value="Cation efflux protein cytoplasmic domain-like"/>
    <property type="match status" value="1"/>
</dbReference>
<dbReference type="PANTHER" id="PTHR43840">
    <property type="entry name" value="MITOCHONDRIAL METAL TRANSPORTER 1-RELATED"/>
    <property type="match status" value="1"/>
</dbReference>
<dbReference type="EMBL" id="JABBPN010000004">
    <property type="protein sequence ID" value="NMO95561.1"/>
    <property type="molecule type" value="Genomic_DNA"/>
</dbReference>
<dbReference type="InterPro" id="IPR027469">
    <property type="entry name" value="Cation_efflux_TMD_sf"/>
</dbReference>
<evidence type="ECO:0000259" key="10">
    <source>
        <dbReference type="Pfam" id="PF16916"/>
    </source>
</evidence>
<dbReference type="Pfam" id="PF16916">
    <property type="entry name" value="ZT_dimer"/>
    <property type="match status" value="1"/>
</dbReference>
<name>A0A848M5R0_PAELE</name>
<proteinExistence type="inferred from homology"/>
<keyword evidence="3" id="KW-0813">Transport</keyword>
<keyword evidence="12" id="KW-1185">Reference proteome</keyword>
<reference evidence="11 12" key="1">
    <citation type="submission" date="2020-04" db="EMBL/GenBank/DDBJ databases">
        <title>Paenibacillus algicola sp. nov., a novel marine bacterium producing alginate lyase.</title>
        <authorList>
            <person name="Huang H."/>
        </authorList>
    </citation>
    <scope>NUCLEOTIDE SEQUENCE [LARGE SCALE GENOMIC DNA]</scope>
    <source>
        <strain evidence="11 12">L7-75</strain>
    </source>
</reference>
<evidence type="ECO:0000256" key="7">
    <source>
        <dbReference type="ARBA" id="ARBA00023136"/>
    </source>
</evidence>
<dbReference type="InterPro" id="IPR036837">
    <property type="entry name" value="Cation_efflux_CTD_sf"/>
</dbReference>
<feature type="transmembrane region" description="Helical" evidence="8">
    <location>
        <begin position="171"/>
        <end position="188"/>
    </location>
</feature>
<evidence type="ECO:0000256" key="8">
    <source>
        <dbReference type="SAM" id="Phobius"/>
    </source>
</evidence>
<dbReference type="GO" id="GO:0015341">
    <property type="term" value="F:zinc efflux antiporter activity"/>
    <property type="evidence" value="ECO:0007669"/>
    <property type="project" value="TreeGrafter"/>
</dbReference>
<comment type="subcellular location">
    <subcellularLocation>
        <location evidence="1">Cell membrane</location>
        <topology evidence="1">Multi-pass membrane protein</topology>
    </subcellularLocation>
</comment>
<evidence type="ECO:0000313" key="11">
    <source>
        <dbReference type="EMBL" id="NMO95561.1"/>
    </source>
</evidence>
<dbReference type="GO" id="GO:0015086">
    <property type="term" value="F:cadmium ion transmembrane transporter activity"/>
    <property type="evidence" value="ECO:0007669"/>
    <property type="project" value="TreeGrafter"/>
</dbReference>
<dbReference type="InterPro" id="IPR058533">
    <property type="entry name" value="Cation_efflux_TM"/>
</dbReference>
<dbReference type="AlphaFoldDB" id="A0A848M5R0"/>
<dbReference type="PANTHER" id="PTHR43840:SF15">
    <property type="entry name" value="MITOCHONDRIAL METAL TRANSPORTER 1-RELATED"/>
    <property type="match status" value="1"/>
</dbReference>
<dbReference type="InterPro" id="IPR027470">
    <property type="entry name" value="Cation_efflux_CTD"/>
</dbReference>
<protein>
    <submittedName>
        <fullName evidence="11">Cation transporter</fullName>
    </submittedName>
</protein>
<keyword evidence="5 8" id="KW-0812">Transmembrane</keyword>
<evidence type="ECO:0000256" key="5">
    <source>
        <dbReference type="ARBA" id="ARBA00022692"/>
    </source>
</evidence>
<feature type="transmembrane region" description="Helical" evidence="8">
    <location>
        <begin position="106"/>
        <end position="126"/>
    </location>
</feature>
<evidence type="ECO:0000313" key="12">
    <source>
        <dbReference type="Proteomes" id="UP000565468"/>
    </source>
</evidence>
<dbReference type="SUPFAM" id="SSF161111">
    <property type="entry name" value="Cation efflux protein transmembrane domain-like"/>
    <property type="match status" value="1"/>
</dbReference>
<comment type="similarity">
    <text evidence="2">Belongs to the cation diffusion facilitator (CDF) transporter (TC 2.A.4) family.</text>
</comment>
<accession>A0A848M5R0</accession>
<evidence type="ECO:0000256" key="4">
    <source>
        <dbReference type="ARBA" id="ARBA00022475"/>
    </source>
</evidence>
<feature type="transmembrane region" description="Helical" evidence="8">
    <location>
        <begin position="38"/>
        <end position="55"/>
    </location>
</feature>
<dbReference type="GO" id="GO:0006882">
    <property type="term" value="P:intracellular zinc ion homeostasis"/>
    <property type="evidence" value="ECO:0007669"/>
    <property type="project" value="TreeGrafter"/>
</dbReference>
<dbReference type="RefSeq" id="WP_169504331.1">
    <property type="nucleotide sequence ID" value="NZ_JABBPN010000004.1"/>
</dbReference>